<accession>A0A851GA94</accession>
<evidence type="ECO:0000313" key="1">
    <source>
        <dbReference type="EMBL" id="NWK54533.1"/>
    </source>
</evidence>
<proteinExistence type="predicted"/>
<protein>
    <submittedName>
        <fullName evidence="1">Uncharacterized protein</fullName>
    </submittedName>
</protein>
<gene>
    <name evidence="1" type="ORF">HW115_02850</name>
</gene>
<reference evidence="1 2" key="1">
    <citation type="submission" date="2020-07" db="EMBL/GenBank/DDBJ databases">
        <title>Roseicoccus Jingziensis gen. nov., sp. nov., isolated from coastal seawater.</title>
        <authorList>
            <person name="Feng X."/>
        </authorList>
    </citation>
    <scope>NUCLEOTIDE SEQUENCE [LARGE SCALE GENOMIC DNA]</scope>
    <source>
        <strain evidence="1 2">N1E253</strain>
    </source>
</reference>
<evidence type="ECO:0000313" key="2">
    <source>
        <dbReference type="Proteomes" id="UP000557872"/>
    </source>
</evidence>
<dbReference type="RefSeq" id="WP_178931055.1">
    <property type="nucleotide sequence ID" value="NZ_JACBAZ010000001.1"/>
</dbReference>
<sequence length="87" mass="10399">MMIVVVLGYPNQIIMRTSKLATKTMGKNRNHHIWINGEIWWCNITIHHGDGTSERRRFSLKTKDVEVARRRRDNIFRDIQRYYLNAG</sequence>
<keyword evidence="2" id="KW-1185">Reference proteome</keyword>
<dbReference type="Proteomes" id="UP000557872">
    <property type="component" value="Unassembled WGS sequence"/>
</dbReference>
<comment type="caution">
    <text evidence="1">The sequence shown here is derived from an EMBL/GenBank/DDBJ whole genome shotgun (WGS) entry which is preliminary data.</text>
</comment>
<organism evidence="1 2">
    <name type="scientific">Oceaniferula marina</name>
    <dbReference type="NCBI Taxonomy" id="2748318"/>
    <lineage>
        <taxon>Bacteria</taxon>
        <taxon>Pseudomonadati</taxon>
        <taxon>Verrucomicrobiota</taxon>
        <taxon>Verrucomicrobiia</taxon>
        <taxon>Verrucomicrobiales</taxon>
        <taxon>Verrucomicrobiaceae</taxon>
        <taxon>Oceaniferula</taxon>
    </lineage>
</organism>
<name>A0A851GA94_9BACT</name>
<dbReference type="AlphaFoldDB" id="A0A851GA94"/>
<dbReference type="EMBL" id="JACBAZ010000001">
    <property type="protein sequence ID" value="NWK54533.1"/>
    <property type="molecule type" value="Genomic_DNA"/>
</dbReference>